<evidence type="ECO:0000256" key="1">
    <source>
        <dbReference type="SAM" id="MobiDB-lite"/>
    </source>
</evidence>
<reference evidence="3" key="1">
    <citation type="journal article" date="2019" name="Int. J. Syst. Evol. Microbiol.">
        <title>The Global Catalogue of Microorganisms (GCM) 10K type strain sequencing project: providing services to taxonomists for standard genome sequencing and annotation.</title>
        <authorList>
            <consortium name="The Broad Institute Genomics Platform"/>
            <consortium name="The Broad Institute Genome Sequencing Center for Infectious Disease"/>
            <person name="Wu L."/>
            <person name="Ma J."/>
        </authorList>
    </citation>
    <scope>NUCLEOTIDE SEQUENCE [LARGE SCALE GENOMIC DNA]</scope>
    <source>
        <strain evidence="3">CGMCC 4.7177</strain>
    </source>
</reference>
<accession>A0ABV9B5G7</accession>
<organism evidence="2 3">
    <name type="scientific">Streptomyces vulcanius</name>
    <dbReference type="NCBI Taxonomy" id="1441876"/>
    <lineage>
        <taxon>Bacteria</taxon>
        <taxon>Bacillati</taxon>
        <taxon>Actinomycetota</taxon>
        <taxon>Actinomycetes</taxon>
        <taxon>Kitasatosporales</taxon>
        <taxon>Streptomycetaceae</taxon>
        <taxon>Streptomyces</taxon>
    </lineage>
</organism>
<feature type="compositionally biased region" description="Polar residues" evidence="1">
    <location>
        <begin position="58"/>
        <end position="78"/>
    </location>
</feature>
<gene>
    <name evidence="2" type="ORF">ACFPIH_43510</name>
</gene>
<comment type="caution">
    <text evidence="2">The sequence shown here is derived from an EMBL/GenBank/DDBJ whole genome shotgun (WGS) entry which is preliminary data.</text>
</comment>
<dbReference type="EMBL" id="JBHSFK010000041">
    <property type="protein sequence ID" value="MFC4506238.1"/>
    <property type="molecule type" value="Genomic_DNA"/>
</dbReference>
<protein>
    <submittedName>
        <fullName evidence="2">Uncharacterized protein</fullName>
    </submittedName>
</protein>
<name>A0ABV9B5G7_9ACTN</name>
<evidence type="ECO:0000313" key="3">
    <source>
        <dbReference type="Proteomes" id="UP001595839"/>
    </source>
</evidence>
<proteinExistence type="predicted"/>
<evidence type="ECO:0000313" key="2">
    <source>
        <dbReference type="EMBL" id="MFC4506238.1"/>
    </source>
</evidence>
<keyword evidence="3" id="KW-1185">Reference proteome</keyword>
<feature type="region of interest" description="Disordered" evidence="1">
    <location>
        <begin position="57"/>
        <end position="78"/>
    </location>
</feature>
<dbReference type="Proteomes" id="UP001595839">
    <property type="component" value="Unassembled WGS sequence"/>
</dbReference>
<dbReference type="RefSeq" id="WP_381183990.1">
    <property type="nucleotide sequence ID" value="NZ_JBHSFK010000041.1"/>
</dbReference>
<sequence>MNGKPAVVTSAFGGNGALAWEPVPGVVAYIGYSGALLDEGAVAALRRLAARTRLLSPEQWQATSPTTNDQTNDLGRFD</sequence>